<accession>A0A072V3S9</accession>
<sequence>MDVWFTVIRTDGYELIDFVKLILAIRELNKKSWSIHFQDDKPHKYIVHRLY</sequence>
<organism evidence="1 3">
    <name type="scientific">Medicago truncatula</name>
    <name type="common">Barrel medic</name>
    <name type="synonym">Medicago tribuloides</name>
    <dbReference type="NCBI Taxonomy" id="3880"/>
    <lineage>
        <taxon>Eukaryota</taxon>
        <taxon>Viridiplantae</taxon>
        <taxon>Streptophyta</taxon>
        <taxon>Embryophyta</taxon>
        <taxon>Tracheophyta</taxon>
        <taxon>Spermatophyta</taxon>
        <taxon>Magnoliopsida</taxon>
        <taxon>eudicotyledons</taxon>
        <taxon>Gunneridae</taxon>
        <taxon>Pentapetalae</taxon>
        <taxon>rosids</taxon>
        <taxon>fabids</taxon>
        <taxon>Fabales</taxon>
        <taxon>Fabaceae</taxon>
        <taxon>Papilionoideae</taxon>
        <taxon>50 kb inversion clade</taxon>
        <taxon>NPAAA clade</taxon>
        <taxon>Hologalegina</taxon>
        <taxon>IRL clade</taxon>
        <taxon>Trifolieae</taxon>
        <taxon>Medicago</taxon>
    </lineage>
</organism>
<keyword evidence="3" id="KW-1185">Reference proteome</keyword>
<dbReference type="HOGENOM" id="CLU_3109416_0_0_1"/>
<dbReference type="EMBL" id="CM001219">
    <property type="protein sequence ID" value="KEH36301.1"/>
    <property type="molecule type" value="Genomic_DNA"/>
</dbReference>
<gene>
    <name evidence="1" type="ordered locus">MTR_3g115280</name>
</gene>
<evidence type="ECO:0000313" key="3">
    <source>
        <dbReference type="Proteomes" id="UP000002051"/>
    </source>
</evidence>
<evidence type="ECO:0000313" key="1">
    <source>
        <dbReference type="EMBL" id="KEH36301.1"/>
    </source>
</evidence>
<reference evidence="1 3" key="1">
    <citation type="journal article" date="2011" name="Nature">
        <title>The Medicago genome provides insight into the evolution of rhizobial symbioses.</title>
        <authorList>
            <person name="Young N.D."/>
            <person name="Debelle F."/>
            <person name="Oldroyd G.E."/>
            <person name="Geurts R."/>
            <person name="Cannon S.B."/>
            <person name="Udvardi M.K."/>
            <person name="Benedito V.A."/>
            <person name="Mayer K.F."/>
            <person name="Gouzy J."/>
            <person name="Schoof H."/>
            <person name="Van de Peer Y."/>
            <person name="Proost S."/>
            <person name="Cook D.R."/>
            <person name="Meyers B.C."/>
            <person name="Spannagl M."/>
            <person name="Cheung F."/>
            <person name="De Mita S."/>
            <person name="Krishnakumar V."/>
            <person name="Gundlach H."/>
            <person name="Zhou S."/>
            <person name="Mudge J."/>
            <person name="Bharti A.K."/>
            <person name="Murray J.D."/>
            <person name="Naoumkina M.A."/>
            <person name="Rosen B."/>
            <person name="Silverstein K.A."/>
            <person name="Tang H."/>
            <person name="Rombauts S."/>
            <person name="Zhao P.X."/>
            <person name="Zhou P."/>
            <person name="Barbe V."/>
            <person name="Bardou P."/>
            <person name="Bechner M."/>
            <person name="Bellec A."/>
            <person name="Berger A."/>
            <person name="Berges H."/>
            <person name="Bidwell S."/>
            <person name="Bisseling T."/>
            <person name="Choisne N."/>
            <person name="Couloux A."/>
            <person name="Denny R."/>
            <person name="Deshpande S."/>
            <person name="Dai X."/>
            <person name="Doyle J.J."/>
            <person name="Dudez A.M."/>
            <person name="Farmer A.D."/>
            <person name="Fouteau S."/>
            <person name="Franken C."/>
            <person name="Gibelin C."/>
            <person name="Gish J."/>
            <person name="Goldstein S."/>
            <person name="Gonzalez A.J."/>
            <person name="Green P.J."/>
            <person name="Hallab A."/>
            <person name="Hartog M."/>
            <person name="Hua A."/>
            <person name="Humphray S.J."/>
            <person name="Jeong D.H."/>
            <person name="Jing Y."/>
            <person name="Jocker A."/>
            <person name="Kenton S.M."/>
            <person name="Kim D.J."/>
            <person name="Klee K."/>
            <person name="Lai H."/>
            <person name="Lang C."/>
            <person name="Lin S."/>
            <person name="Macmil S.L."/>
            <person name="Magdelenat G."/>
            <person name="Matthews L."/>
            <person name="McCorrison J."/>
            <person name="Monaghan E.L."/>
            <person name="Mun J.H."/>
            <person name="Najar F.Z."/>
            <person name="Nicholson C."/>
            <person name="Noirot C."/>
            <person name="O'Bleness M."/>
            <person name="Paule C.R."/>
            <person name="Poulain J."/>
            <person name="Prion F."/>
            <person name="Qin B."/>
            <person name="Qu C."/>
            <person name="Retzel E.F."/>
            <person name="Riddle C."/>
            <person name="Sallet E."/>
            <person name="Samain S."/>
            <person name="Samson N."/>
            <person name="Sanders I."/>
            <person name="Saurat O."/>
            <person name="Scarpelli C."/>
            <person name="Schiex T."/>
            <person name="Segurens B."/>
            <person name="Severin A.J."/>
            <person name="Sherrier D.J."/>
            <person name="Shi R."/>
            <person name="Sims S."/>
            <person name="Singer S.R."/>
            <person name="Sinharoy S."/>
            <person name="Sterck L."/>
            <person name="Viollet A."/>
            <person name="Wang B.B."/>
            <person name="Wang K."/>
            <person name="Wang M."/>
            <person name="Wang X."/>
            <person name="Warfsmann J."/>
            <person name="Weissenbach J."/>
            <person name="White D.D."/>
            <person name="White J.D."/>
            <person name="Wiley G.B."/>
            <person name="Wincker P."/>
            <person name="Xing Y."/>
            <person name="Yang L."/>
            <person name="Yao Z."/>
            <person name="Ying F."/>
            <person name="Zhai J."/>
            <person name="Zhou L."/>
            <person name="Zuber A."/>
            <person name="Denarie J."/>
            <person name="Dixon R.A."/>
            <person name="May G.D."/>
            <person name="Schwartz D.C."/>
            <person name="Rogers J."/>
            <person name="Quetier F."/>
            <person name="Town C.D."/>
            <person name="Roe B.A."/>
        </authorList>
    </citation>
    <scope>NUCLEOTIDE SEQUENCE [LARGE SCALE GENOMIC DNA]</scope>
    <source>
        <strain evidence="1">A17</strain>
        <strain evidence="2 3">cv. Jemalong A17</strain>
    </source>
</reference>
<reference evidence="1 3" key="2">
    <citation type="journal article" date="2014" name="BMC Genomics">
        <title>An improved genome release (version Mt4.0) for the model legume Medicago truncatula.</title>
        <authorList>
            <person name="Tang H."/>
            <person name="Krishnakumar V."/>
            <person name="Bidwell S."/>
            <person name="Rosen B."/>
            <person name="Chan A."/>
            <person name="Zhou S."/>
            <person name="Gentzbittel L."/>
            <person name="Childs K.L."/>
            <person name="Yandell M."/>
            <person name="Gundlach H."/>
            <person name="Mayer K.F."/>
            <person name="Schwartz D.C."/>
            <person name="Town C.D."/>
        </authorList>
    </citation>
    <scope>GENOME REANNOTATION</scope>
    <source>
        <strain evidence="1">A17</strain>
        <strain evidence="2 3">cv. Jemalong A17</strain>
    </source>
</reference>
<dbReference type="EnsemblPlants" id="KEH36301">
    <property type="protein sequence ID" value="KEH36301"/>
    <property type="gene ID" value="MTR_3g115280"/>
</dbReference>
<proteinExistence type="predicted"/>
<reference evidence="2" key="3">
    <citation type="submission" date="2015-04" db="UniProtKB">
        <authorList>
            <consortium name="EnsemblPlants"/>
        </authorList>
    </citation>
    <scope>IDENTIFICATION</scope>
    <source>
        <strain evidence="2">cv. Jemalong A17</strain>
    </source>
</reference>
<name>A0A072V3S9_MEDTR</name>
<dbReference type="AlphaFoldDB" id="A0A072V3S9"/>
<protein>
    <submittedName>
        <fullName evidence="1 2">Uncharacterized protein</fullName>
    </submittedName>
</protein>
<dbReference type="Proteomes" id="UP000002051">
    <property type="component" value="Chromosome 3"/>
</dbReference>
<evidence type="ECO:0000313" key="2">
    <source>
        <dbReference type="EnsemblPlants" id="KEH36301"/>
    </source>
</evidence>